<gene>
    <name evidence="1" type="ORF">VaNZ11_004412</name>
</gene>
<comment type="caution">
    <text evidence="1">The sequence shown here is derived from an EMBL/GenBank/DDBJ whole genome shotgun (WGS) entry which is preliminary data.</text>
</comment>
<proteinExistence type="predicted"/>
<protein>
    <submittedName>
        <fullName evidence="1">Uncharacterized protein</fullName>
    </submittedName>
</protein>
<dbReference type="EMBL" id="BSDZ01000011">
    <property type="protein sequence ID" value="GLI61896.1"/>
    <property type="molecule type" value="Genomic_DNA"/>
</dbReference>
<sequence>MSYSDTDTKMERAGDNFARNPSFYSIFMLRPFEFGFHMLDNLWRDDLHICWSRRSGKVVAERVVGGGGKWGLRGRRQVGTPLQVAAIWHHHRGSQVAREAVGAMHINRY</sequence>
<evidence type="ECO:0000313" key="2">
    <source>
        <dbReference type="Proteomes" id="UP001165090"/>
    </source>
</evidence>
<evidence type="ECO:0000313" key="1">
    <source>
        <dbReference type="EMBL" id="GLI61896.1"/>
    </source>
</evidence>
<name>A0ABQ5RXW7_9CHLO</name>
<organism evidence="1 2">
    <name type="scientific">Volvox africanus</name>
    <dbReference type="NCBI Taxonomy" id="51714"/>
    <lineage>
        <taxon>Eukaryota</taxon>
        <taxon>Viridiplantae</taxon>
        <taxon>Chlorophyta</taxon>
        <taxon>core chlorophytes</taxon>
        <taxon>Chlorophyceae</taxon>
        <taxon>CS clade</taxon>
        <taxon>Chlamydomonadales</taxon>
        <taxon>Volvocaceae</taxon>
        <taxon>Volvox</taxon>
    </lineage>
</organism>
<dbReference type="Proteomes" id="UP001165090">
    <property type="component" value="Unassembled WGS sequence"/>
</dbReference>
<keyword evidence="2" id="KW-1185">Reference proteome</keyword>
<reference evidence="1 2" key="1">
    <citation type="journal article" date="2023" name="IScience">
        <title>Expanded male sex-determining region conserved during the evolution of homothallism in the green alga Volvox.</title>
        <authorList>
            <person name="Yamamoto K."/>
            <person name="Matsuzaki R."/>
            <person name="Mahakham W."/>
            <person name="Heman W."/>
            <person name="Sekimoto H."/>
            <person name="Kawachi M."/>
            <person name="Minakuchi Y."/>
            <person name="Toyoda A."/>
            <person name="Nozaki H."/>
        </authorList>
    </citation>
    <scope>NUCLEOTIDE SEQUENCE [LARGE SCALE GENOMIC DNA]</scope>
    <source>
        <strain evidence="1 2">NIES-4468</strain>
    </source>
</reference>
<accession>A0ABQ5RXW7</accession>